<organism evidence="3 4">
    <name type="scientific">Mesobacillus foraminis</name>
    <dbReference type="NCBI Taxonomy" id="279826"/>
    <lineage>
        <taxon>Bacteria</taxon>
        <taxon>Bacillati</taxon>
        <taxon>Bacillota</taxon>
        <taxon>Bacilli</taxon>
        <taxon>Bacillales</taxon>
        <taxon>Bacillaceae</taxon>
        <taxon>Mesobacillus</taxon>
    </lineage>
</organism>
<dbReference type="SUPFAM" id="SSF54909">
    <property type="entry name" value="Dimeric alpha+beta barrel"/>
    <property type="match status" value="1"/>
</dbReference>
<comment type="similarity">
    <text evidence="1">Belongs to the YciI family.</text>
</comment>
<evidence type="ECO:0000259" key="2">
    <source>
        <dbReference type="Pfam" id="PF03795"/>
    </source>
</evidence>
<dbReference type="InterPro" id="IPR005545">
    <property type="entry name" value="YCII"/>
</dbReference>
<reference evidence="3 4" key="1">
    <citation type="journal article" date="2015" name="Stand. Genomic Sci.">
        <title>Genomic Encyclopedia of Bacterial and Archaeal Type Strains, Phase III: the genomes of soil and plant-associated and newly described type strains.</title>
        <authorList>
            <person name="Whitman W.B."/>
            <person name="Woyke T."/>
            <person name="Klenk H.P."/>
            <person name="Zhou Y."/>
            <person name="Lilburn T.G."/>
            <person name="Beck B.J."/>
            <person name="De Vos P."/>
            <person name="Vandamme P."/>
            <person name="Eisen J.A."/>
            <person name="Garrity G."/>
            <person name="Hugenholtz P."/>
            <person name="Kyrpides N.C."/>
        </authorList>
    </citation>
    <scope>NUCLEOTIDE SEQUENCE [LARGE SCALE GENOMIC DNA]</scope>
    <source>
        <strain evidence="3 4">CV53</strain>
    </source>
</reference>
<protein>
    <submittedName>
        <fullName evidence="3">YCII-related domain-containing protein</fullName>
    </submittedName>
</protein>
<name>A0A4R2BI00_9BACI</name>
<sequence>MDRLSLMNMIGSMMVVDYPSREELDKWLKEEPYVVGNVWQNIEIKPCRVAPIFMELYK</sequence>
<dbReference type="RefSeq" id="WP_199232666.1">
    <property type="nucleotide sequence ID" value="NZ_SLVV01000004.1"/>
</dbReference>
<feature type="domain" description="YCII-related" evidence="2">
    <location>
        <begin position="8"/>
        <end position="47"/>
    </location>
</feature>
<dbReference type="Pfam" id="PF03795">
    <property type="entry name" value="YCII"/>
    <property type="match status" value="1"/>
</dbReference>
<dbReference type="EMBL" id="SLVV01000004">
    <property type="protein sequence ID" value="TCN26195.1"/>
    <property type="molecule type" value="Genomic_DNA"/>
</dbReference>
<evidence type="ECO:0000313" key="4">
    <source>
        <dbReference type="Proteomes" id="UP000295689"/>
    </source>
</evidence>
<accession>A0A4R2BI00</accession>
<dbReference type="InterPro" id="IPR011008">
    <property type="entry name" value="Dimeric_a/b-barrel"/>
</dbReference>
<evidence type="ECO:0000256" key="1">
    <source>
        <dbReference type="ARBA" id="ARBA00007689"/>
    </source>
</evidence>
<proteinExistence type="inferred from homology"/>
<evidence type="ECO:0000313" key="3">
    <source>
        <dbReference type="EMBL" id="TCN26195.1"/>
    </source>
</evidence>
<keyword evidence="4" id="KW-1185">Reference proteome</keyword>
<dbReference type="Proteomes" id="UP000295689">
    <property type="component" value="Unassembled WGS sequence"/>
</dbReference>
<gene>
    <name evidence="3" type="ORF">EV146_104305</name>
</gene>
<comment type="caution">
    <text evidence="3">The sequence shown here is derived from an EMBL/GenBank/DDBJ whole genome shotgun (WGS) entry which is preliminary data.</text>
</comment>
<dbReference type="AlphaFoldDB" id="A0A4R2BI00"/>
<dbReference type="Gene3D" id="3.30.70.1060">
    <property type="entry name" value="Dimeric alpha+beta barrel"/>
    <property type="match status" value="1"/>
</dbReference>